<evidence type="ECO:0000313" key="1">
    <source>
        <dbReference type="EMBL" id="SDK49920.1"/>
    </source>
</evidence>
<evidence type="ECO:0000313" key="2">
    <source>
        <dbReference type="Proteomes" id="UP000326500"/>
    </source>
</evidence>
<dbReference type="Proteomes" id="UP000326500">
    <property type="component" value="Unassembled WGS sequence"/>
</dbReference>
<dbReference type="EMBL" id="FNFT01000016">
    <property type="protein sequence ID" value="SDK49920.1"/>
    <property type="molecule type" value="Genomic_DNA"/>
</dbReference>
<name>A0A1G9CE46_9EURY</name>
<protein>
    <submittedName>
        <fullName evidence="1">Uncharacterized protein</fullName>
    </submittedName>
</protein>
<reference evidence="1 2" key="1">
    <citation type="submission" date="2016-10" db="EMBL/GenBank/DDBJ databases">
        <authorList>
            <person name="Varghese N."/>
            <person name="Submissions S."/>
        </authorList>
    </citation>
    <scope>NUCLEOTIDE SEQUENCE [LARGE SCALE GENOMIC DNA]</scope>
    <source>
        <strain evidence="1 2">DSM 2373</strain>
    </source>
</reference>
<organism evidence="1 2">
    <name type="scientific">Methanoculleus thermophilus</name>
    <dbReference type="NCBI Taxonomy" id="2200"/>
    <lineage>
        <taxon>Archaea</taxon>
        <taxon>Methanobacteriati</taxon>
        <taxon>Methanobacteriota</taxon>
        <taxon>Stenosarchaea group</taxon>
        <taxon>Methanomicrobia</taxon>
        <taxon>Methanomicrobiales</taxon>
        <taxon>Methanomicrobiaceae</taxon>
        <taxon>Methanoculleus</taxon>
    </lineage>
</organism>
<dbReference type="AlphaFoldDB" id="A0A1G9CE46"/>
<keyword evidence="2" id="KW-1185">Reference proteome</keyword>
<gene>
    <name evidence="1" type="ORF">SAMN04488571_1163</name>
</gene>
<proteinExistence type="predicted"/>
<dbReference type="STRING" id="2200.GCA_001571405_00668"/>
<accession>A0A1G9CE46</accession>
<sequence>MIPKAKLKSIVTKRSKAKSDNIKAILKNVGIRGGGSREDNRDPWDIDFRF</sequence>